<reference evidence="3" key="1">
    <citation type="submission" date="2021-01" db="EMBL/GenBank/DDBJ databases">
        <title>Fulvivirga kasyanovii gen. nov., sp nov., a novel member of the phylum Bacteroidetes isolated from seawater in a mussel farm.</title>
        <authorList>
            <person name="Zhao L.-H."/>
            <person name="Wang Z.-J."/>
        </authorList>
    </citation>
    <scope>NUCLEOTIDE SEQUENCE</scope>
    <source>
        <strain evidence="3">2943</strain>
    </source>
</reference>
<dbReference type="AlphaFoldDB" id="A0A937JZ40"/>
<proteinExistence type="predicted"/>
<feature type="chain" id="PRO_5037922113" evidence="2">
    <location>
        <begin position="28"/>
        <end position="134"/>
    </location>
</feature>
<dbReference type="Proteomes" id="UP000659388">
    <property type="component" value="Unassembled WGS sequence"/>
</dbReference>
<organism evidence="3 4">
    <name type="scientific">Fulvivirga sediminis</name>
    <dbReference type="NCBI Taxonomy" id="2803949"/>
    <lineage>
        <taxon>Bacteria</taxon>
        <taxon>Pseudomonadati</taxon>
        <taxon>Bacteroidota</taxon>
        <taxon>Cytophagia</taxon>
        <taxon>Cytophagales</taxon>
        <taxon>Fulvivirgaceae</taxon>
        <taxon>Fulvivirga</taxon>
    </lineage>
</organism>
<evidence type="ECO:0000313" key="4">
    <source>
        <dbReference type="Proteomes" id="UP000659388"/>
    </source>
</evidence>
<feature type="region of interest" description="Disordered" evidence="1">
    <location>
        <begin position="28"/>
        <end position="71"/>
    </location>
</feature>
<sequence length="134" mass="15726">MFNFVNMSRILLLFSFFTIGIIFTSQAQTDKKSSRGNSFEPYAENAKAGTSSVKQKRHSKKSKQSFRSRFRKDLETKKEEFYELMEANAKRNKKMAKEMKKPQYSDPSYFGHKKKPKKRKPGKRKLCKECGIVH</sequence>
<feature type="region of interest" description="Disordered" evidence="1">
    <location>
        <begin position="92"/>
        <end position="134"/>
    </location>
</feature>
<name>A0A937JZ40_9BACT</name>
<protein>
    <submittedName>
        <fullName evidence="3">Uncharacterized protein</fullName>
    </submittedName>
</protein>
<keyword evidence="4" id="KW-1185">Reference proteome</keyword>
<keyword evidence="2" id="KW-0732">Signal</keyword>
<evidence type="ECO:0000256" key="2">
    <source>
        <dbReference type="SAM" id="SignalP"/>
    </source>
</evidence>
<feature type="compositionally biased region" description="Basic residues" evidence="1">
    <location>
        <begin position="111"/>
        <end position="126"/>
    </location>
</feature>
<feature type="signal peptide" evidence="2">
    <location>
        <begin position="1"/>
        <end position="27"/>
    </location>
</feature>
<evidence type="ECO:0000313" key="3">
    <source>
        <dbReference type="EMBL" id="MBL3654880.1"/>
    </source>
</evidence>
<feature type="compositionally biased region" description="Basic residues" evidence="1">
    <location>
        <begin position="54"/>
        <end position="70"/>
    </location>
</feature>
<comment type="caution">
    <text evidence="3">The sequence shown here is derived from an EMBL/GenBank/DDBJ whole genome shotgun (WGS) entry which is preliminary data.</text>
</comment>
<gene>
    <name evidence="3" type="ORF">JL102_01960</name>
</gene>
<evidence type="ECO:0000256" key="1">
    <source>
        <dbReference type="SAM" id="MobiDB-lite"/>
    </source>
</evidence>
<accession>A0A937JZ40</accession>
<dbReference type="EMBL" id="JAESIY010000001">
    <property type="protein sequence ID" value="MBL3654880.1"/>
    <property type="molecule type" value="Genomic_DNA"/>
</dbReference>